<evidence type="ECO:0000256" key="2">
    <source>
        <dbReference type="ARBA" id="ARBA00022737"/>
    </source>
</evidence>
<dbReference type="AlphaFoldDB" id="B7PYL8"/>
<reference evidence="7" key="2">
    <citation type="submission" date="2020-05" db="UniProtKB">
        <authorList>
            <consortium name="EnsemblMetazoa"/>
        </authorList>
    </citation>
    <scope>IDENTIFICATION</scope>
    <source>
        <strain evidence="7">wikel</strain>
    </source>
</reference>
<keyword evidence="2" id="KW-0677">Repeat</keyword>
<dbReference type="VEuPathDB" id="VectorBase:ISCW020268"/>
<dbReference type="SMART" id="SM00276">
    <property type="entry name" value="GLECT"/>
    <property type="match status" value="2"/>
</dbReference>
<dbReference type="PANTHER" id="PTHR11346:SF176">
    <property type="entry name" value="32 KDA BETA-GALACTOSIDE-BINDING LECTIN LEC-3"/>
    <property type="match status" value="1"/>
</dbReference>
<dbReference type="EMBL" id="ABJB010698521">
    <property type="status" value="NOT_ANNOTATED_CDS"/>
    <property type="molecule type" value="Genomic_DNA"/>
</dbReference>
<dbReference type="EnsemblMetazoa" id="ISCW020268-RA">
    <property type="protein sequence ID" value="ISCW020268-PA"/>
    <property type="gene ID" value="ISCW020268"/>
</dbReference>
<dbReference type="FunFam" id="2.60.120.200:FF:000124">
    <property type="entry name" value="Galectin-4"/>
    <property type="match status" value="1"/>
</dbReference>
<dbReference type="GO" id="GO:0016936">
    <property type="term" value="F:galactoside binding"/>
    <property type="evidence" value="ECO:0000318"/>
    <property type="project" value="GO_Central"/>
</dbReference>
<protein>
    <recommendedName>
        <fullName evidence="3">Galectin</fullName>
    </recommendedName>
</protein>
<feature type="region of interest" description="Disordered" evidence="4">
    <location>
        <begin position="30"/>
        <end position="54"/>
    </location>
</feature>
<dbReference type="VEuPathDB" id="VectorBase:ISCP_013872"/>
<dbReference type="GO" id="GO:0030246">
    <property type="term" value="F:carbohydrate binding"/>
    <property type="evidence" value="ECO:0000318"/>
    <property type="project" value="GO_Central"/>
</dbReference>
<evidence type="ECO:0000259" key="5">
    <source>
        <dbReference type="PROSITE" id="PS51304"/>
    </source>
</evidence>
<dbReference type="SMART" id="SM00908">
    <property type="entry name" value="Gal-bind_lectin"/>
    <property type="match status" value="2"/>
</dbReference>
<evidence type="ECO:0000256" key="1">
    <source>
        <dbReference type="ARBA" id="ARBA00022734"/>
    </source>
</evidence>
<dbReference type="EMBL" id="DS820627">
    <property type="protein sequence ID" value="EEC11690.1"/>
    <property type="molecule type" value="Genomic_DNA"/>
</dbReference>
<evidence type="ECO:0000313" key="7">
    <source>
        <dbReference type="EnsemblMetazoa" id="ISCW020268-PA"/>
    </source>
</evidence>
<dbReference type="SUPFAM" id="SSF49899">
    <property type="entry name" value="Concanavalin A-like lectins/glucanases"/>
    <property type="match status" value="2"/>
</dbReference>
<keyword evidence="1 3" id="KW-0430">Lectin</keyword>
<feature type="domain" description="Galectin" evidence="5">
    <location>
        <begin position="250"/>
        <end position="381"/>
    </location>
</feature>
<dbReference type="OrthoDB" id="5795596at2759"/>
<dbReference type="FunFam" id="2.60.120.200:FF:000538">
    <property type="entry name" value="Galectin"/>
    <property type="match status" value="1"/>
</dbReference>
<dbReference type="Gene3D" id="2.60.120.200">
    <property type="match status" value="2"/>
</dbReference>
<dbReference type="PROSITE" id="PS51304">
    <property type="entry name" value="GALECTIN"/>
    <property type="match status" value="2"/>
</dbReference>
<evidence type="ECO:0000256" key="3">
    <source>
        <dbReference type="RuleBase" id="RU102079"/>
    </source>
</evidence>
<proteinExistence type="predicted"/>
<evidence type="ECO:0000313" key="8">
    <source>
        <dbReference type="Proteomes" id="UP000001555"/>
    </source>
</evidence>
<dbReference type="InParanoid" id="B7PYL8"/>
<name>B7PYL8_IXOSC</name>
<dbReference type="Proteomes" id="UP000001555">
    <property type="component" value="Unassembled WGS sequence"/>
</dbReference>
<reference evidence="6 8" key="1">
    <citation type="submission" date="2008-03" db="EMBL/GenBank/DDBJ databases">
        <title>Annotation of Ixodes scapularis.</title>
        <authorList>
            <consortium name="Ixodes scapularis Genome Project Consortium"/>
            <person name="Caler E."/>
            <person name="Hannick L.I."/>
            <person name="Bidwell S."/>
            <person name="Joardar V."/>
            <person name="Thiagarajan M."/>
            <person name="Amedeo P."/>
            <person name="Galinsky K.J."/>
            <person name="Schobel S."/>
            <person name="Inman J."/>
            <person name="Hostetler J."/>
            <person name="Miller J."/>
            <person name="Hammond M."/>
            <person name="Megy K."/>
            <person name="Lawson D."/>
            <person name="Kodira C."/>
            <person name="Sutton G."/>
            <person name="Meyer J."/>
            <person name="Hill C.A."/>
            <person name="Birren B."/>
            <person name="Nene V."/>
            <person name="Collins F."/>
            <person name="Alarcon-Chaidez F."/>
            <person name="Wikel S."/>
            <person name="Strausberg R."/>
        </authorList>
    </citation>
    <scope>NUCLEOTIDE SEQUENCE [LARGE SCALE GENOMIC DNA]</scope>
    <source>
        <strain evidence="8">Wikel</strain>
        <strain evidence="6">Wikel colony</strain>
    </source>
</reference>
<keyword evidence="8" id="KW-1185">Reference proteome</keyword>
<dbReference type="CDD" id="cd00070">
    <property type="entry name" value="GLECT"/>
    <property type="match status" value="2"/>
</dbReference>
<dbReference type="PANTHER" id="PTHR11346">
    <property type="entry name" value="GALECTIN"/>
    <property type="match status" value="1"/>
</dbReference>
<evidence type="ECO:0000313" key="6">
    <source>
        <dbReference type="EMBL" id="EEC11690.1"/>
    </source>
</evidence>
<dbReference type="PaxDb" id="6945-B7PYL8"/>
<sequence length="383" mass="41980">MAVCFSVNFACGGVGSDVAFHFNPPIPAQGGGAQHLSSTATGDQKRRSATSSSFQPGVHFDMLVQEVPMDLPLQPLVPGTIIELTGHVHNHTKRFSINLVTGKGDIALHVNPRFDAGNTVFNTLRGNEWETEEVVQSVPVQHGQNFECMILVEQMDYKCVFSSSVAFNGVHFAEFKHRLLFSLVERLNVEGTVTIHTAEQKPPLGTVLPPMEGVGMAMPCTAPVMLPTGLATLEPANEPQTVYNPPTPFSHPLPGGRLAPGLMVYISGRPHSEAVSFSVNFACGGVGSDVAFHFNPRFRHKEVVRNTFVDGDWGPEEKKCHKFVFHPGVHFDMLVQVLPDRFNVAVNGQHYVEYQHRLQPLSRISHVTVEGDVLIASLRCQYA</sequence>
<accession>B7PYL8</accession>
<feature type="domain" description="Galectin" evidence="5">
    <location>
        <begin position="68"/>
        <end position="201"/>
    </location>
</feature>
<dbReference type="STRING" id="6945.B7PYL8"/>
<organism>
    <name type="scientific">Ixodes scapularis</name>
    <name type="common">Black-legged tick</name>
    <name type="synonym">Deer tick</name>
    <dbReference type="NCBI Taxonomy" id="6945"/>
    <lineage>
        <taxon>Eukaryota</taxon>
        <taxon>Metazoa</taxon>
        <taxon>Ecdysozoa</taxon>
        <taxon>Arthropoda</taxon>
        <taxon>Chelicerata</taxon>
        <taxon>Arachnida</taxon>
        <taxon>Acari</taxon>
        <taxon>Parasitiformes</taxon>
        <taxon>Ixodida</taxon>
        <taxon>Ixodoidea</taxon>
        <taxon>Ixodidae</taxon>
        <taxon>Ixodinae</taxon>
        <taxon>Ixodes</taxon>
    </lineage>
</organism>
<dbReference type="EMBL" id="ABJB011127567">
    <property type="status" value="NOT_ANNOTATED_CDS"/>
    <property type="molecule type" value="Genomic_DNA"/>
</dbReference>
<dbReference type="InterPro" id="IPR044156">
    <property type="entry name" value="Galectin-like"/>
</dbReference>
<gene>
    <name evidence="6" type="ORF">IscW_ISCW020268</name>
</gene>
<dbReference type="HOGENOM" id="CLU_037794_1_0_1"/>
<dbReference type="VEuPathDB" id="VectorBase:ISCI020268"/>
<dbReference type="EMBL" id="ABJB010487086">
    <property type="status" value="NOT_ANNOTATED_CDS"/>
    <property type="molecule type" value="Genomic_DNA"/>
</dbReference>
<evidence type="ECO:0000256" key="4">
    <source>
        <dbReference type="SAM" id="MobiDB-lite"/>
    </source>
</evidence>
<dbReference type="GO" id="GO:0016787">
    <property type="term" value="F:hydrolase activity"/>
    <property type="evidence" value="ECO:0007669"/>
    <property type="project" value="UniProtKB-KW"/>
</dbReference>
<keyword evidence="6" id="KW-0378">Hydrolase</keyword>
<dbReference type="InterPro" id="IPR013320">
    <property type="entry name" value="ConA-like_dom_sf"/>
</dbReference>
<dbReference type="Pfam" id="PF00337">
    <property type="entry name" value="Gal-bind_lectin"/>
    <property type="match status" value="2"/>
</dbReference>
<dbReference type="InterPro" id="IPR001079">
    <property type="entry name" value="Galectin_CRD"/>
</dbReference>